<dbReference type="SMART" id="SM00822">
    <property type="entry name" value="PKS_KR"/>
    <property type="match status" value="1"/>
</dbReference>
<dbReference type="AlphaFoldDB" id="A0A418WGY6"/>
<comment type="similarity">
    <text evidence="1 3">Belongs to the short-chain dehydrogenases/reductases (SDR) family.</text>
</comment>
<reference evidence="5 6" key="1">
    <citation type="submission" date="2018-09" db="EMBL/GenBank/DDBJ databases">
        <authorList>
            <person name="Zhu H."/>
        </authorList>
    </citation>
    <scope>NUCLEOTIDE SEQUENCE [LARGE SCALE GENOMIC DNA]</scope>
    <source>
        <strain evidence="5 6">K1W22B-8</strain>
    </source>
</reference>
<dbReference type="PANTHER" id="PTHR44196">
    <property type="entry name" value="DEHYDROGENASE/REDUCTASE SDR FAMILY MEMBER 7B"/>
    <property type="match status" value="1"/>
</dbReference>
<gene>
    <name evidence="5" type="ORF">D3874_21930</name>
</gene>
<evidence type="ECO:0000259" key="4">
    <source>
        <dbReference type="SMART" id="SM00822"/>
    </source>
</evidence>
<organism evidence="5 6">
    <name type="scientific">Oleomonas cavernae</name>
    <dbReference type="NCBI Taxonomy" id="2320859"/>
    <lineage>
        <taxon>Bacteria</taxon>
        <taxon>Pseudomonadati</taxon>
        <taxon>Pseudomonadota</taxon>
        <taxon>Alphaproteobacteria</taxon>
        <taxon>Acetobacterales</taxon>
        <taxon>Acetobacteraceae</taxon>
        <taxon>Oleomonas</taxon>
    </lineage>
</organism>
<keyword evidence="6" id="KW-1185">Reference proteome</keyword>
<evidence type="ECO:0000256" key="2">
    <source>
        <dbReference type="ARBA" id="ARBA00023002"/>
    </source>
</evidence>
<dbReference type="PRINTS" id="PR00080">
    <property type="entry name" value="SDRFAMILY"/>
</dbReference>
<evidence type="ECO:0000256" key="3">
    <source>
        <dbReference type="RuleBase" id="RU000363"/>
    </source>
</evidence>
<accession>A0A418WGY6</accession>
<dbReference type="PRINTS" id="PR00081">
    <property type="entry name" value="GDHRDH"/>
</dbReference>
<keyword evidence="2" id="KW-0560">Oxidoreductase</keyword>
<dbReference type="InterPro" id="IPR020904">
    <property type="entry name" value="Sc_DH/Rdtase_CS"/>
</dbReference>
<proteinExistence type="inferred from homology"/>
<dbReference type="PROSITE" id="PS00061">
    <property type="entry name" value="ADH_SHORT"/>
    <property type="match status" value="1"/>
</dbReference>
<dbReference type="PIRSF" id="PIRSF000126">
    <property type="entry name" value="11-beta-HSD1"/>
    <property type="match status" value="1"/>
</dbReference>
<dbReference type="InterPro" id="IPR057326">
    <property type="entry name" value="KR_dom"/>
</dbReference>
<evidence type="ECO:0000256" key="1">
    <source>
        <dbReference type="ARBA" id="ARBA00006484"/>
    </source>
</evidence>
<dbReference type="GO" id="GO:0016020">
    <property type="term" value="C:membrane"/>
    <property type="evidence" value="ECO:0007669"/>
    <property type="project" value="TreeGrafter"/>
</dbReference>
<dbReference type="Proteomes" id="UP000284605">
    <property type="component" value="Unassembled WGS sequence"/>
</dbReference>
<comment type="caution">
    <text evidence="5">The sequence shown here is derived from an EMBL/GenBank/DDBJ whole genome shotgun (WGS) entry which is preliminary data.</text>
</comment>
<name>A0A418WGY6_9PROT</name>
<dbReference type="Pfam" id="PF00106">
    <property type="entry name" value="adh_short"/>
    <property type="match status" value="1"/>
</dbReference>
<evidence type="ECO:0000313" key="5">
    <source>
        <dbReference type="EMBL" id="RJF89301.1"/>
    </source>
</evidence>
<dbReference type="InterPro" id="IPR036291">
    <property type="entry name" value="NAD(P)-bd_dom_sf"/>
</dbReference>
<dbReference type="Gene3D" id="3.40.50.720">
    <property type="entry name" value="NAD(P)-binding Rossmann-like Domain"/>
    <property type="match status" value="1"/>
</dbReference>
<sequence>MNMAKAVTKFPWRTALVTGASAGIGKAMAHQLAASGVDLIVVARDRERLNQEAALLKGRHNVRVDVLAADLLDPAQLLLVEERVRSSTNPVDLLVNNAAFGTNGDFYNLPIDGEQREITVNVIAPVRLAHAALGQMLPRKLGTILNISSMSALLPGPRMATYAATKSYITSFTESLHVELRGTGVSVTASHPGFTRTEFQERAGMQGKVDEVPNSMWMSAEDVAAESLRAAARGSVFYVTGRSNSFFATVLGILPRGMRRSLSKQMRQ</sequence>
<dbReference type="PANTHER" id="PTHR44196:SF2">
    <property type="entry name" value="SHORT-CHAIN DEHYDROGENASE-RELATED"/>
    <property type="match status" value="1"/>
</dbReference>
<protein>
    <submittedName>
        <fullName evidence="5">SDR family oxidoreductase</fullName>
    </submittedName>
</protein>
<evidence type="ECO:0000313" key="6">
    <source>
        <dbReference type="Proteomes" id="UP000284605"/>
    </source>
</evidence>
<dbReference type="InterPro" id="IPR002347">
    <property type="entry name" value="SDR_fam"/>
</dbReference>
<dbReference type="EMBL" id="QYUK01000011">
    <property type="protein sequence ID" value="RJF89301.1"/>
    <property type="molecule type" value="Genomic_DNA"/>
</dbReference>
<dbReference type="GO" id="GO:0016491">
    <property type="term" value="F:oxidoreductase activity"/>
    <property type="evidence" value="ECO:0007669"/>
    <property type="project" value="UniProtKB-KW"/>
</dbReference>
<feature type="domain" description="Ketoreductase" evidence="4">
    <location>
        <begin position="13"/>
        <end position="193"/>
    </location>
</feature>
<dbReference type="SUPFAM" id="SSF51735">
    <property type="entry name" value="NAD(P)-binding Rossmann-fold domains"/>
    <property type="match status" value="1"/>
</dbReference>
<dbReference type="CDD" id="cd05233">
    <property type="entry name" value="SDR_c"/>
    <property type="match status" value="1"/>
</dbReference>